<feature type="compositionally biased region" description="Low complexity" evidence="1">
    <location>
        <begin position="45"/>
        <end position="58"/>
    </location>
</feature>
<feature type="region of interest" description="Disordered" evidence="1">
    <location>
        <begin position="79"/>
        <end position="112"/>
    </location>
</feature>
<evidence type="ECO:0000313" key="3">
    <source>
        <dbReference type="Proteomes" id="UP000235036"/>
    </source>
</evidence>
<accession>A0A2N6K0N9</accession>
<evidence type="ECO:0000256" key="1">
    <source>
        <dbReference type="SAM" id="MobiDB-lite"/>
    </source>
</evidence>
<evidence type="ECO:0000313" key="2">
    <source>
        <dbReference type="EMBL" id="PLZ87730.1"/>
    </source>
</evidence>
<dbReference type="Proteomes" id="UP000235036">
    <property type="component" value="Unassembled WGS sequence"/>
</dbReference>
<dbReference type="AlphaFoldDB" id="A0A2N6K0N9"/>
<keyword evidence="3" id="KW-1185">Reference proteome</keyword>
<gene>
    <name evidence="2" type="ORF">CEN44_16865</name>
</gene>
<organism evidence="2 3">
    <name type="scientific">Fischerella muscicola CCMEE 5323</name>
    <dbReference type="NCBI Taxonomy" id="2019572"/>
    <lineage>
        <taxon>Bacteria</taxon>
        <taxon>Bacillati</taxon>
        <taxon>Cyanobacteriota</taxon>
        <taxon>Cyanophyceae</taxon>
        <taxon>Nostocales</taxon>
        <taxon>Hapalosiphonaceae</taxon>
        <taxon>Fischerella</taxon>
    </lineage>
</organism>
<feature type="compositionally biased region" description="Basic and acidic residues" evidence="1">
    <location>
        <begin position="97"/>
        <end position="112"/>
    </location>
</feature>
<sequence>MIEEVGRWGGGELTGPHSLGGVGIRGNGEMGRWGVIILSILSSLSPKSSPKSSLLSPLSPCPRSPTSGIFWKGENWLSDDEAGRKSKSSNALYNFSDRSESKGNEGRRYRCL</sequence>
<feature type="compositionally biased region" description="Gly residues" evidence="1">
    <location>
        <begin position="7"/>
        <end position="24"/>
    </location>
</feature>
<dbReference type="EMBL" id="NRQW01000385">
    <property type="protein sequence ID" value="PLZ87730.1"/>
    <property type="molecule type" value="Genomic_DNA"/>
</dbReference>
<name>A0A2N6K0N9_FISMU</name>
<proteinExistence type="predicted"/>
<feature type="region of interest" description="Disordered" evidence="1">
    <location>
        <begin position="45"/>
        <end position="64"/>
    </location>
</feature>
<feature type="region of interest" description="Disordered" evidence="1">
    <location>
        <begin position="1"/>
        <end position="24"/>
    </location>
</feature>
<protein>
    <submittedName>
        <fullName evidence="2">Uncharacterized protein</fullName>
    </submittedName>
</protein>
<reference evidence="2 3" key="1">
    <citation type="submission" date="2017-08" db="EMBL/GenBank/DDBJ databases">
        <title>Genomes of Fischerella (Mastigocladus) sp. strains.</title>
        <authorList>
            <person name="Miller S.R."/>
        </authorList>
    </citation>
    <scope>NUCLEOTIDE SEQUENCE [LARGE SCALE GENOMIC DNA]</scope>
    <source>
        <strain evidence="2 3">CCMEE 5323</strain>
    </source>
</reference>
<comment type="caution">
    <text evidence="2">The sequence shown here is derived from an EMBL/GenBank/DDBJ whole genome shotgun (WGS) entry which is preliminary data.</text>
</comment>